<evidence type="ECO:0000313" key="4">
    <source>
        <dbReference type="Proteomes" id="UP000271003"/>
    </source>
</evidence>
<protein>
    <submittedName>
        <fullName evidence="3">HIT family protein</fullName>
    </submittedName>
</protein>
<dbReference type="InterPro" id="IPR036265">
    <property type="entry name" value="HIT-like_sf"/>
</dbReference>
<dbReference type="Gene3D" id="3.30.428.10">
    <property type="entry name" value="HIT-like"/>
    <property type="match status" value="1"/>
</dbReference>
<dbReference type="Pfam" id="PF01230">
    <property type="entry name" value="HIT"/>
    <property type="match status" value="1"/>
</dbReference>
<dbReference type="PROSITE" id="PS51084">
    <property type="entry name" value="HIT_2"/>
    <property type="match status" value="1"/>
</dbReference>
<dbReference type="Proteomes" id="UP000271003">
    <property type="component" value="Chromosome"/>
</dbReference>
<organism evidence="3 4">
    <name type="scientific">Sutterella megalosphaeroides</name>
    <dbReference type="NCBI Taxonomy" id="2494234"/>
    <lineage>
        <taxon>Bacteria</taxon>
        <taxon>Pseudomonadati</taxon>
        <taxon>Pseudomonadota</taxon>
        <taxon>Betaproteobacteria</taxon>
        <taxon>Burkholderiales</taxon>
        <taxon>Sutterellaceae</taxon>
        <taxon>Sutterella</taxon>
    </lineage>
</organism>
<dbReference type="SUPFAM" id="SSF54197">
    <property type="entry name" value="HIT-like"/>
    <property type="match status" value="1"/>
</dbReference>
<keyword evidence="4" id="KW-1185">Reference proteome</keyword>
<dbReference type="OrthoDB" id="9799145at2"/>
<dbReference type="EMBL" id="AP018786">
    <property type="protein sequence ID" value="BBF22298.1"/>
    <property type="molecule type" value="Genomic_DNA"/>
</dbReference>
<accession>A0A2Z6IB16</accession>
<gene>
    <name evidence="3" type="ORF">SUTMEG_01890</name>
</gene>
<dbReference type="GO" id="GO:0003824">
    <property type="term" value="F:catalytic activity"/>
    <property type="evidence" value="ECO:0007669"/>
    <property type="project" value="InterPro"/>
</dbReference>
<proteinExistence type="predicted"/>
<feature type="domain" description="HIT" evidence="2">
    <location>
        <begin position="2"/>
        <end position="103"/>
    </location>
</feature>
<name>A0A2Z6IB16_9BURK</name>
<evidence type="ECO:0000259" key="2">
    <source>
        <dbReference type="PROSITE" id="PS51084"/>
    </source>
</evidence>
<dbReference type="AlphaFoldDB" id="A0A2Z6IB16"/>
<dbReference type="RefSeq" id="WP_120175955.1">
    <property type="nucleotide sequence ID" value="NZ_AP018786.1"/>
</dbReference>
<evidence type="ECO:0000313" key="3">
    <source>
        <dbReference type="EMBL" id="BBF22298.1"/>
    </source>
</evidence>
<feature type="short sequence motif" description="Histidine triad motif" evidence="1">
    <location>
        <begin position="88"/>
        <end position="92"/>
    </location>
</feature>
<dbReference type="InterPro" id="IPR011146">
    <property type="entry name" value="HIT-like"/>
</dbReference>
<reference evidence="3 4" key="1">
    <citation type="journal article" date="2018" name="Int. J. Syst. Evol. Microbiol.">
        <title>Mesosutterella multiformis gen. nov., sp. nov., a member of the family Sutterellaceae and Sutterella megalosphaeroides sp. nov., isolated from human faeces.</title>
        <authorList>
            <person name="Sakamoto M."/>
            <person name="Ikeyama N."/>
            <person name="Kunihiro T."/>
            <person name="Iino T."/>
            <person name="Yuki M."/>
            <person name="Ohkuma M."/>
        </authorList>
    </citation>
    <scope>NUCLEOTIDE SEQUENCE [LARGE SCALE GENOMIC DNA]</scope>
    <source>
        <strain evidence="3 4">6FBBBH3</strain>
    </source>
</reference>
<evidence type="ECO:0000256" key="1">
    <source>
        <dbReference type="PROSITE-ProRule" id="PRU00464"/>
    </source>
</evidence>
<sequence>MSCCELCANPHPNEIWRGGGFYVIDASSESFPAYLRVVSERHVADMSDLTEDERRVLWALLMCLERAMKETLRADKLNWAQFGNMVPHLHWHLTARWRDDAYYPDSPWGSPKRAVPADVTAERLARKERLVAVLPALLDAALKQA</sequence>
<dbReference type="KEGG" id="sutt:SUTMEG_01890"/>